<dbReference type="InterPro" id="IPR002035">
    <property type="entry name" value="VWF_A"/>
</dbReference>
<dbReference type="CDD" id="cd00198">
    <property type="entry name" value="vWFA"/>
    <property type="match status" value="1"/>
</dbReference>
<sequence>MKKKRKSYRNILMSVVIITFLTFNMFPSIENANAEESSFNLGNLSHYNVIIFGNANVKNSRVEGALAVGGNINVSSGPREKFEICASASKGANISSSLVGSDYIEGNGPSLLLGGNVIKQSKTNNDLLVWSKPIVTNDSISNETKLMLSNTADGKQLKELNEKTIESEFANFKNSTNNFINNVKGLKIESEKASNLRFHGDNGGSYYKEVPIGNIVNSKSQDDIKGLYCNLSKNNENVLNISEIHLPDVIGSAKDNNIKYLVLYSDAKTVNLKGGGYFYNKNFLCSSTDESNDMIAFHNGNNTLKKLAEKIVWVLPNATNVNTDAGVIGTVVAPNATLKTNGGDIVGQVVVNNFNQENGGNFCNALFAWNNWTNVVENNGGKTPSNKDDNYENPSYDYNSNSLLNLNKTVNPVHKDNSKEQLNDRSYNVNLSVNAKPSSMEKREGQDIILVLDKSGSMRRGVDNYSISPFETLKTATKQFSKNMLNNDPSNTSIGIITFSTNQYVEIKYIDGAYYVKDKNGKNHEVEINDEEVRFIYRNSREKRELENLFGGTEFDLKHYGDGYYIEVYKRASNEDAELIQPFTNKYSDIDNAVSDLKAVGGTDTMSAMNMLGPTLDKVKNDGRKKYVIFFTDGLPNILPGQNFGDGSIYKSIDAVENKFDDLTYNYPEVKFISVGFKSSDSVKYKEETYSFLRYIQNYNTKVSSDGNNLIFANDPSEIESIYDNLANNIIKFNSITTDATIRDIIPYNLIPNVTPPPKGTELKAEYYGLSNLTPGYKLDAVPARDINGEIIKGKYCLEVYWDNQVIGYKQSNYKFTFKANNEYFGGNNVPGNEYADVTYTNEVNSDNNKLGQKFNLPTINVPNECSMDLNDKTVIYGDKVDLKDLIKNINIKYGPNSGYNYTWTDEGTGEKINAPNYGNRVFNPEDKSIENYETPFYMKDNDKFNLKITNNSLKDNPLYNELVKNLNKTSNITVLKPTITITKKLVDEKNNSINTNDKFAFNICGGILNQSWNMDIKGDSPFTINNVTRGVYKLNELKSQGYDLQSLKINGKEVNKDNLEFVITDASHESEDSSKYKNDPIIVVNKDNLNINIEITNKKIETNVYNDTNIKENSFATTSIIK</sequence>
<dbReference type="PROSITE" id="PS50234">
    <property type="entry name" value="VWFA"/>
    <property type="match status" value="1"/>
</dbReference>
<dbReference type="Proteomes" id="UP001228504">
    <property type="component" value="Unassembled WGS sequence"/>
</dbReference>
<reference evidence="2 3" key="1">
    <citation type="submission" date="2023-07" db="EMBL/GenBank/DDBJ databases">
        <title>Genomic Encyclopedia of Type Strains, Phase IV (KMG-IV): sequencing the most valuable type-strain genomes for metagenomic binning, comparative biology and taxonomic classification.</title>
        <authorList>
            <person name="Goeker M."/>
        </authorList>
    </citation>
    <scope>NUCLEOTIDE SEQUENCE [LARGE SCALE GENOMIC DNA]</scope>
    <source>
        <strain evidence="2 3">DSM 20694</strain>
    </source>
</reference>
<comment type="caution">
    <text evidence="2">The sequence shown here is derived from an EMBL/GenBank/DDBJ whole genome shotgun (WGS) entry which is preliminary data.</text>
</comment>
<organism evidence="2 3">
    <name type="scientific">Eubacterium multiforme</name>
    <dbReference type="NCBI Taxonomy" id="83339"/>
    <lineage>
        <taxon>Bacteria</taxon>
        <taxon>Bacillati</taxon>
        <taxon>Bacillota</taxon>
        <taxon>Clostridia</taxon>
        <taxon>Eubacteriales</taxon>
        <taxon>Eubacteriaceae</taxon>
        <taxon>Eubacterium</taxon>
    </lineage>
</organism>
<name>A0ABT9UVE2_9FIRM</name>
<dbReference type="Pfam" id="PF13519">
    <property type="entry name" value="VWA_2"/>
    <property type="match status" value="1"/>
</dbReference>
<protein>
    <submittedName>
        <fullName evidence="2">Choice-of-anchor A domain-containing protein</fullName>
    </submittedName>
</protein>
<accession>A0ABT9UVE2</accession>
<evidence type="ECO:0000313" key="3">
    <source>
        <dbReference type="Proteomes" id="UP001228504"/>
    </source>
</evidence>
<dbReference type="InterPro" id="IPR036465">
    <property type="entry name" value="vWFA_dom_sf"/>
</dbReference>
<dbReference type="EMBL" id="JAUSUF010000008">
    <property type="protein sequence ID" value="MDQ0150282.1"/>
    <property type="molecule type" value="Genomic_DNA"/>
</dbReference>
<evidence type="ECO:0000259" key="1">
    <source>
        <dbReference type="PROSITE" id="PS50234"/>
    </source>
</evidence>
<evidence type="ECO:0000313" key="2">
    <source>
        <dbReference type="EMBL" id="MDQ0150282.1"/>
    </source>
</evidence>
<dbReference type="RefSeq" id="WP_307486875.1">
    <property type="nucleotide sequence ID" value="NZ_JAUSUF010000008.1"/>
</dbReference>
<dbReference type="InterPro" id="IPR026588">
    <property type="entry name" value="Choice_anch_A"/>
</dbReference>
<dbReference type="Pfam" id="PF20597">
    <property type="entry name" value="pAdhesive_15"/>
    <property type="match status" value="1"/>
</dbReference>
<dbReference type="SUPFAM" id="SSF53300">
    <property type="entry name" value="vWA-like"/>
    <property type="match status" value="1"/>
</dbReference>
<dbReference type="NCBIfam" id="TIGR04215">
    <property type="entry name" value="choice_anch_A"/>
    <property type="match status" value="1"/>
</dbReference>
<keyword evidence="3" id="KW-1185">Reference proteome</keyword>
<dbReference type="SMART" id="SM00327">
    <property type="entry name" value="VWA"/>
    <property type="match status" value="1"/>
</dbReference>
<dbReference type="Gene3D" id="3.40.50.410">
    <property type="entry name" value="von Willebrand factor, type A domain"/>
    <property type="match status" value="2"/>
</dbReference>
<feature type="domain" description="VWFA" evidence="1">
    <location>
        <begin position="447"/>
        <end position="726"/>
    </location>
</feature>
<proteinExistence type="predicted"/>
<gene>
    <name evidence="2" type="ORF">J2S18_002225</name>
</gene>